<feature type="region of interest" description="Disordered" evidence="1">
    <location>
        <begin position="1"/>
        <end position="20"/>
    </location>
</feature>
<name>A0A397TMF3_9GLOM</name>
<keyword evidence="3" id="KW-1185">Reference proteome</keyword>
<evidence type="ECO:0000313" key="3">
    <source>
        <dbReference type="Proteomes" id="UP000265703"/>
    </source>
</evidence>
<dbReference type="OrthoDB" id="5576441at2759"/>
<dbReference type="EMBL" id="QKYT01000007">
    <property type="protein sequence ID" value="RIA99142.1"/>
    <property type="molecule type" value="Genomic_DNA"/>
</dbReference>
<accession>A0A397TMF3</accession>
<gene>
    <name evidence="2" type="ORF">C1645_811884</name>
</gene>
<dbReference type="AlphaFoldDB" id="A0A397TMF3"/>
<evidence type="ECO:0000313" key="2">
    <source>
        <dbReference type="EMBL" id="RIA99142.1"/>
    </source>
</evidence>
<reference evidence="2 3" key="1">
    <citation type="submission" date="2018-06" db="EMBL/GenBank/DDBJ databases">
        <title>Comparative genomics reveals the genomic features of Rhizophagus irregularis, R. cerebriforme, R. diaphanum and Gigaspora rosea, and their symbiotic lifestyle signature.</title>
        <authorList>
            <person name="Morin E."/>
            <person name="San Clemente H."/>
            <person name="Chen E.C.H."/>
            <person name="De La Providencia I."/>
            <person name="Hainaut M."/>
            <person name="Kuo A."/>
            <person name="Kohler A."/>
            <person name="Murat C."/>
            <person name="Tang N."/>
            <person name="Roy S."/>
            <person name="Loubradou J."/>
            <person name="Henrissat B."/>
            <person name="Grigoriev I.V."/>
            <person name="Corradi N."/>
            <person name="Roux C."/>
            <person name="Martin F.M."/>
        </authorList>
    </citation>
    <scope>NUCLEOTIDE SEQUENCE [LARGE SCALE GENOMIC DNA]</scope>
    <source>
        <strain evidence="2 3">DAOM 227022</strain>
    </source>
</reference>
<dbReference type="STRING" id="658196.A0A397TMF3"/>
<proteinExistence type="predicted"/>
<comment type="caution">
    <text evidence="2">The sequence shown here is derived from an EMBL/GenBank/DDBJ whole genome shotgun (WGS) entry which is preliminary data.</text>
</comment>
<evidence type="ECO:0000256" key="1">
    <source>
        <dbReference type="SAM" id="MobiDB-lite"/>
    </source>
</evidence>
<organism evidence="2 3">
    <name type="scientific">Glomus cerebriforme</name>
    <dbReference type="NCBI Taxonomy" id="658196"/>
    <lineage>
        <taxon>Eukaryota</taxon>
        <taxon>Fungi</taxon>
        <taxon>Fungi incertae sedis</taxon>
        <taxon>Mucoromycota</taxon>
        <taxon>Glomeromycotina</taxon>
        <taxon>Glomeromycetes</taxon>
        <taxon>Glomerales</taxon>
        <taxon>Glomeraceae</taxon>
        <taxon>Glomus</taxon>
    </lineage>
</organism>
<dbReference type="Proteomes" id="UP000265703">
    <property type="component" value="Unassembled WGS sequence"/>
</dbReference>
<feature type="compositionally biased region" description="Polar residues" evidence="1">
    <location>
        <begin position="9"/>
        <end position="20"/>
    </location>
</feature>
<protein>
    <submittedName>
        <fullName evidence="2">Uncharacterized protein</fullName>
    </submittedName>
</protein>
<dbReference type="CDD" id="cd22999">
    <property type="entry name" value="SAP_SLX4"/>
    <property type="match status" value="1"/>
</dbReference>
<sequence>MKEKKVAKDNNNYNLNNSTKQSTMENYKLTTKHNVFHNVAQRKEDCMKQQVVNSSPKKIPDFHKMSVPELKVAVAKYGVKPLSKAAMVHQLVIIWNYLHQNNYLEDESSLDENVVRDTENILSNSFKASSDNIHIKEFPELSDKTKQKIKDYILSKYYERIIRYEQLEFDDIYKEIVDQGILCTERQLQHYLDILNIQNKSLKRTDEWKKDHKKCRKI</sequence>